<dbReference type="AlphaFoldDB" id="A0A134BAR3"/>
<evidence type="ECO:0000259" key="2">
    <source>
        <dbReference type="Pfam" id="PF00899"/>
    </source>
</evidence>
<evidence type="ECO:0000313" key="4">
    <source>
        <dbReference type="Proteomes" id="UP000070224"/>
    </source>
</evidence>
<dbReference type="InterPro" id="IPR035985">
    <property type="entry name" value="Ubiquitin-activating_enz"/>
</dbReference>
<dbReference type="GO" id="GO:0004792">
    <property type="term" value="F:thiosulfate-cyanide sulfurtransferase activity"/>
    <property type="evidence" value="ECO:0007669"/>
    <property type="project" value="TreeGrafter"/>
</dbReference>
<dbReference type="FunFam" id="3.40.50.720:FF:000080">
    <property type="entry name" value="Thiazole biosynthesis adenylyltransferase ThiF"/>
    <property type="match status" value="1"/>
</dbReference>
<dbReference type="PANTHER" id="PTHR10953:SF102">
    <property type="entry name" value="ADENYLYLTRANSFERASE AND SULFURTRANSFERASE MOCS3"/>
    <property type="match status" value="1"/>
</dbReference>
<dbReference type="Proteomes" id="UP000070224">
    <property type="component" value="Unassembled WGS sequence"/>
</dbReference>
<reference evidence="4" key="1">
    <citation type="submission" date="2016-01" db="EMBL/GenBank/DDBJ databases">
        <authorList>
            <person name="Mitreva M."/>
            <person name="Pepin K.H."/>
            <person name="Mihindukulasuriya K.A."/>
            <person name="Fulton R."/>
            <person name="Fronick C."/>
            <person name="O'Laughlin M."/>
            <person name="Miner T."/>
            <person name="Herter B."/>
            <person name="Rosa B.A."/>
            <person name="Cordes M."/>
            <person name="Tomlinson C."/>
            <person name="Wollam A."/>
            <person name="Palsikar V.B."/>
            <person name="Mardis E.R."/>
            <person name="Wilson R.K."/>
        </authorList>
    </citation>
    <scope>NUCLEOTIDE SEQUENCE [LARGE SCALE GENOMIC DNA]</scope>
    <source>
        <strain evidence="4">KA00683</strain>
    </source>
</reference>
<name>A0A134BAR3_9PORP</name>
<dbReference type="Gene3D" id="3.40.50.720">
    <property type="entry name" value="NAD(P)-binding Rossmann-like Domain"/>
    <property type="match status" value="1"/>
</dbReference>
<dbReference type="CDD" id="cd00757">
    <property type="entry name" value="ThiF_MoeB_HesA_family"/>
    <property type="match status" value="1"/>
</dbReference>
<dbReference type="PATRIC" id="fig|322095.3.peg.655"/>
<accession>A0A134BAR3</accession>
<evidence type="ECO:0000256" key="1">
    <source>
        <dbReference type="ARBA" id="ARBA00009919"/>
    </source>
</evidence>
<gene>
    <name evidence="3" type="ORF">HMPREF3185_00662</name>
</gene>
<keyword evidence="4" id="KW-1185">Reference proteome</keyword>
<dbReference type="InterPro" id="IPR000594">
    <property type="entry name" value="ThiF_NAD_FAD-bd"/>
</dbReference>
<dbReference type="RefSeq" id="WP_060935109.1">
    <property type="nucleotide sequence ID" value="NZ_KQ960432.1"/>
</dbReference>
<dbReference type="GO" id="GO:0005829">
    <property type="term" value="C:cytosol"/>
    <property type="evidence" value="ECO:0007669"/>
    <property type="project" value="TreeGrafter"/>
</dbReference>
<sequence length="241" mass="25974">MDTTEIDDLKTRYARQVSLPEVGEEGQMCLTEKRVAIIGAGGLGSALLPLLVGAGVGHLTLCDDDSISVSNLPRQTLYTTLDVGRSKAHCAAERLRTANPHCDITAYSERLTEANATRLIGEVDLLIDATDNEATRLLLDHYASEHQIPWLYASLEGWCGQLALFLPDSPSRYRDLFPEGAEGDAPSPTQAPFPVMATTPAVIGSIAAAEALKLLLDLPSPLTEGLLLVDSLQLSFQLIHR</sequence>
<proteinExistence type="inferred from homology"/>
<comment type="caution">
    <text evidence="3">The sequence shown here is derived from an EMBL/GenBank/DDBJ whole genome shotgun (WGS) entry which is preliminary data.</text>
</comment>
<feature type="domain" description="THIF-type NAD/FAD binding fold" evidence="2">
    <location>
        <begin position="13"/>
        <end position="237"/>
    </location>
</feature>
<dbReference type="InterPro" id="IPR045886">
    <property type="entry name" value="ThiF/MoeB/HesA"/>
</dbReference>
<dbReference type="GO" id="GO:0008146">
    <property type="term" value="F:sulfotransferase activity"/>
    <property type="evidence" value="ECO:0007669"/>
    <property type="project" value="TreeGrafter"/>
</dbReference>
<protein>
    <submittedName>
        <fullName evidence="3">ThiF family protein</fullName>
    </submittedName>
</protein>
<dbReference type="OrthoDB" id="9804286at2"/>
<dbReference type="Pfam" id="PF00899">
    <property type="entry name" value="ThiF"/>
    <property type="match status" value="1"/>
</dbReference>
<dbReference type="EMBL" id="LSDK01000050">
    <property type="protein sequence ID" value="KXB77006.1"/>
    <property type="molecule type" value="Genomic_DNA"/>
</dbReference>
<dbReference type="PANTHER" id="PTHR10953">
    <property type="entry name" value="UBIQUITIN-ACTIVATING ENZYME E1"/>
    <property type="match status" value="1"/>
</dbReference>
<dbReference type="GO" id="GO:0008641">
    <property type="term" value="F:ubiquitin-like modifier activating enzyme activity"/>
    <property type="evidence" value="ECO:0007669"/>
    <property type="project" value="InterPro"/>
</dbReference>
<evidence type="ECO:0000313" key="3">
    <source>
        <dbReference type="EMBL" id="KXB77006.1"/>
    </source>
</evidence>
<dbReference type="SUPFAM" id="SSF69572">
    <property type="entry name" value="Activating enzymes of the ubiquitin-like proteins"/>
    <property type="match status" value="1"/>
</dbReference>
<comment type="similarity">
    <text evidence="1">Belongs to the HesA/MoeB/ThiF family.</text>
</comment>
<dbReference type="GO" id="GO:0016779">
    <property type="term" value="F:nucleotidyltransferase activity"/>
    <property type="evidence" value="ECO:0007669"/>
    <property type="project" value="TreeGrafter"/>
</dbReference>
<dbReference type="STRING" id="322095.HMPREF3185_00662"/>
<organism evidence="3 4">
    <name type="scientific">Porphyromonas somerae</name>
    <dbReference type="NCBI Taxonomy" id="322095"/>
    <lineage>
        <taxon>Bacteria</taxon>
        <taxon>Pseudomonadati</taxon>
        <taxon>Bacteroidota</taxon>
        <taxon>Bacteroidia</taxon>
        <taxon>Bacteroidales</taxon>
        <taxon>Porphyromonadaceae</taxon>
        <taxon>Porphyromonas</taxon>
    </lineage>
</organism>